<evidence type="ECO:0000313" key="9">
    <source>
        <dbReference type="Proteomes" id="UP000007799"/>
    </source>
</evidence>
<dbReference type="Pfam" id="PF00787">
    <property type="entry name" value="PX"/>
    <property type="match status" value="1"/>
</dbReference>
<dbReference type="Proteomes" id="UP000007799">
    <property type="component" value="Unassembled WGS sequence"/>
</dbReference>
<dbReference type="SMART" id="SM00312">
    <property type="entry name" value="PX"/>
    <property type="match status" value="1"/>
</dbReference>
<dbReference type="eggNOG" id="KOG2273">
    <property type="taxonomic scope" value="Eukaryota"/>
</dbReference>
<proteinExistence type="inferred from homology"/>
<evidence type="ECO:0000259" key="7">
    <source>
        <dbReference type="PROSITE" id="PS50195"/>
    </source>
</evidence>
<comment type="subcellular location">
    <subcellularLocation>
        <location evidence="1">Membrane</location>
        <topology evidence="1">Peripheral membrane protein</topology>
        <orientation evidence="1">Cytoplasmic side</orientation>
    </subcellularLocation>
</comment>
<dbReference type="GO" id="GO:0035091">
    <property type="term" value="F:phosphatidylinositol binding"/>
    <property type="evidence" value="ECO:0007669"/>
    <property type="project" value="InterPro"/>
</dbReference>
<keyword evidence="5" id="KW-0472">Membrane</keyword>
<evidence type="ECO:0000256" key="3">
    <source>
        <dbReference type="ARBA" id="ARBA00022448"/>
    </source>
</evidence>
<dbReference type="EMBL" id="GL832959">
    <property type="protein sequence ID" value="EGD81412.1"/>
    <property type="molecule type" value="Genomic_DNA"/>
</dbReference>
<evidence type="ECO:0000256" key="6">
    <source>
        <dbReference type="SAM" id="MobiDB-lite"/>
    </source>
</evidence>
<keyword evidence="9" id="KW-1185">Reference proteome</keyword>
<dbReference type="Pfam" id="PF19566">
    <property type="entry name" value="Snx8_BAR_dom"/>
    <property type="match status" value="1"/>
</dbReference>
<dbReference type="InterPro" id="IPR011992">
    <property type="entry name" value="EF-hand-dom_pair"/>
</dbReference>
<dbReference type="SUPFAM" id="SSF64268">
    <property type="entry name" value="PX domain"/>
    <property type="match status" value="1"/>
</dbReference>
<dbReference type="InterPro" id="IPR035704">
    <property type="entry name" value="SNX8/Mvp1_PX"/>
</dbReference>
<feature type="region of interest" description="Disordered" evidence="6">
    <location>
        <begin position="1"/>
        <end position="21"/>
    </location>
</feature>
<dbReference type="Gene3D" id="1.20.1270.60">
    <property type="entry name" value="Arfaptin homology (AH) domain/BAR domain"/>
    <property type="match status" value="1"/>
</dbReference>
<dbReference type="AlphaFoldDB" id="F2U1B0"/>
<evidence type="ECO:0000256" key="2">
    <source>
        <dbReference type="ARBA" id="ARBA00010883"/>
    </source>
</evidence>
<dbReference type="GO" id="GO:0031901">
    <property type="term" value="C:early endosome membrane"/>
    <property type="evidence" value="ECO:0007669"/>
    <property type="project" value="TreeGrafter"/>
</dbReference>
<dbReference type="CDD" id="cd06866">
    <property type="entry name" value="PX_SNX8_Mvp1p_like"/>
    <property type="match status" value="1"/>
</dbReference>
<organism evidence="8 9">
    <name type="scientific">Salpingoeca rosetta (strain ATCC 50818 / BSB-021)</name>
    <dbReference type="NCBI Taxonomy" id="946362"/>
    <lineage>
        <taxon>Eukaryota</taxon>
        <taxon>Choanoflagellata</taxon>
        <taxon>Craspedida</taxon>
        <taxon>Salpingoecidae</taxon>
        <taxon>Salpingoeca</taxon>
    </lineage>
</organism>
<accession>F2U1B0</accession>
<evidence type="ECO:0000256" key="1">
    <source>
        <dbReference type="ARBA" id="ARBA00004287"/>
    </source>
</evidence>
<dbReference type="InterPro" id="IPR027267">
    <property type="entry name" value="AH/BAR_dom_sf"/>
</dbReference>
<dbReference type="KEGG" id="sre:PTSG_02134"/>
<dbReference type="PANTHER" id="PTHR46571:SF1">
    <property type="entry name" value="SORTING NEXIN-8"/>
    <property type="match status" value="1"/>
</dbReference>
<dbReference type="InParanoid" id="F2U1B0"/>
<dbReference type="GeneID" id="16077207"/>
<reference evidence="8" key="1">
    <citation type="submission" date="2009-08" db="EMBL/GenBank/DDBJ databases">
        <title>Annotation of Salpingoeca rosetta.</title>
        <authorList>
            <consortium name="The Broad Institute Genome Sequencing Platform"/>
            <person name="Russ C."/>
            <person name="Cuomo C."/>
            <person name="Burger G."/>
            <person name="Gray M.W."/>
            <person name="Holland P.W.H."/>
            <person name="King N."/>
            <person name="Lang F.B.F."/>
            <person name="Roger A.J."/>
            <person name="Ruiz-Trillo I."/>
            <person name="Young S.K."/>
            <person name="Zeng Q."/>
            <person name="Gargeya S."/>
            <person name="Alvarado L."/>
            <person name="Berlin A."/>
            <person name="Chapman S.B."/>
            <person name="Chen Z."/>
            <person name="Freedman E."/>
            <person name="Gellesch M."/>
            <person name="Goldberg J."/>
            <person name="Griggs A."/>
            <person name="Gujja S."/>
            <person name="Heilman E."/>
            <person name="Heiman D."/>
            <person name="Howarth C."/>
            <person name="Mehta T."/>
            <person name="Neiman D."/>
            <person name="Pearson M."/>
            <person name="Roberts A."/>
            <person name="Saif S."/>
            <person name="Shea T."/>
            <person name="Shenoy N."/>
            <person name="Sisk P."/>
            <person name="Stolte C."/>
            <person name="Sykes S."/>
            <person name="White J."/>
            <person name="Yandava C."/>
            <person name="Haas B."/>
            <person name="Nusbaum C."/>
            <person name="Birren B."/>
        </authorList>
    </citation>
    <scope>NUCLEOTIDE SEQUENCE</scope>
    <source>
        <strain evidence="8">ATCC 50818</strain>
    </source>
</reference>
<dbReference type="GO" id="GO:0006886">
    <property type="term" value="P:intracellular protein transport"/>
    <property type="evidence" value="ECO:0007669"/>
    <property type="project" value="TreeGrafter"/>
</dbReference>
<dbReference type="STRING" id="946362.F2U1B0"/>
<keyword evidence="3" id="KW-0813">Transport</keyword>
<dbReference type="InterPro" id="IPR045734">
    <property type="entry name" value="Snx8_BAR_dom"/>
</dbReference>
<evidence type="ECO:0000256" key="4">
    <source>
        <dbReference type="ARBA" id="ARBA00022927"/>
    </source>
</evidence>
<keyword evidence="4" id="KW-0653">Protein transport</keyword>
<dbReference type="SUPFAM" id="SSF47473">
    <property type="entry name" value="EF-hand"/>
    <property type="match status" value="1"/>
</dbReference>
<dbReference type="OrthoDB" id="10064318at2759"/>
<comment type="similarity">
    <text evidence="2">Belongs to the sorting nexin family.</text>
</comment>
<dbReference type="PROSITE" id="PS50195">
    <property type="entry name" value="PX"/>
    <property type="match status" value="1"/>
</dbReference>
<dbReference type="RefSeq" id="XP_004996616.1">
    <property type="nucleotide sequence ID" value="XM_004996559.1"/>
</dbReference>
<feature type="domain" description="PX" evidence="7">
    <location>
        <begin position="138"/>
        <end position="247"/>
    </location>
</feature>
<dbReference type="GO" id="GO:0034498">
    <property type="term" value="P:early endosome to Golgi transport"/>
    <property type="evidence" value="ECO:0007669"/>
    <property type="project" value="TreeGrafter"/>
</dbReference>
<dbReference type="FunCoup" id="F2U1B0">
    <property type="interactions" value="230"/>
</dbReference>
<dbReference type="GO" id="GO:0005829">
    <property type="term" value="C:cytosol"/>
    <property type="evidence" value="ECO:0007669"/>
    <property type="project" value="GOC"/>
</dbReference>
<dbReference type="Gene3D" id="3.30.1520.10">
    <property type="entry name" value="Phox-like domain"/>
    <property type="match status" value="1"/>
</dbReference>
<dbReference type="InterPro" id="IPR028662">
    <property type="entry name" value="SNX8/Mvp1"/>
</dbReference>
<dbReference type="InterPro" id="IPR001683">
    <property type="entry name" value="PX_dom"/>
</dbReference>
<name>F2U1B0_SALR5</name>
<dbReference type="Gene3D" id="1.10.238.10">
    <property type="entry name" value="EF-hand"/>
    <property type="match status" value="1"/>
</dbReference>
<sequence>MSTAKGAADKNTQQGIHATGKRVPESYERVYTSVCPQNENRITRHTFMQLCRSTMIGKEAADAIWSSVDLNKTDAIDKDGLFWALGLIGMQQSGFSPDMATLQEATELPAIKIDNLHTLQQTAERDNIAPEYSFRELEESEFIQVNLGKEAGMFKKHTTYTIFSKRRNVTCTRRYSDFEPLDALLRKRFPYRIIPQLPPKTFGGNKNKSFLQKRRKALERYLTFVCRHPVMRDDEALDVFFTYEGGDLQSRLKDMGKVAKDEFQTNPLALHVEQHLPDNIAAAIQSTHTELEPVLATMKSLRETAEKVVATTETQALLWTAFAADIKKLGLSQMSHVAGHNKAQALETGLRDTSNLLKSVVDRREEQCVREMDGLVHNLQNLHEILSAFRDLLTRRLKGIAKDVGSTVKKQTRDRSRLSSSSDGAESAKLEAKIQQRDSALQSLAAVNNFSMYCVWCESKLIKANIAQIGTMLEEMVTSQITGHKQMASAWTPLLDTVTRLVQDLHLE</sequence>
<evidence type="ECO:0000313" key="8">
    <source>
        <dbReference type="EMBL" id="EGD81412.1"/>
    </source>
</evidence>
<evidence type="ECO:0000256" key="5">
    <source>
        <dbReference type="ARBA" id="ARBA00023136"/>
    </source>
</evidence>
<gene>
    <name evidence="8" type="ORF">PTSG_02134</name>
</gene>
<dbReference type="PANTHER" id="PTHR46571">
    <property type="entry name" value="SORTING NEXIN-8"/>
    <property type="match status" value="1"/>
</dbReference>
<protein>
    <recommendedName>
        <fullName evidence="7">PX domain-containing protein</fullName>
    </recommendedName>
</protein>
<dbReference type="InterPro" id="IPR036871">
    <property type="entry name" value="PX_dom_sf"/>
</dbReference>